<evidence type="ECO:0008006" key="4">
    <source>
        <dbReference type="Google" id="ProtNLM"/>
    </source>
</evidence>
<reference evidence="2" key="1">
    <citation type="submission" date="2022-03" db="EMBL/GenBank/DDBJ databases">
        <authorList>
            <person name="Tunstrom K."/>
        </authorList>
    </citation>
    <scope>NUCLEOTIDE SEQUENCE</scope>
</reference>
<feature type="region of interest" description="Disordered" evidence="1">
    <location>
        <begin position="219"/>
        <end position="239"/>
    </location>
</feature>
<dbReference type="EMBL" id="CAKOGL010000005">
    <property type="protein sequence ID" value="CAH2085982.1"/>
    <property type="molecule type" value="Genomic_DNA"/>
</dbReference>
<gene>
    <name evidence="2" type="ORF">EEDITHA_LOCUS2411</name>
</gene>
<evidence type="ECO:0000256" key="1">
    <source>
        <dbReference type="SAM" id="MobiDB-lite"/>
    </source>
</evidence>
<dbReference type="AlphaFoldDB" id="A0AAU9TJ75"/>
<organism evidence="2 3">
    <name type="scientific">Euphydryas editha</name>
    <name type="common">Edith's checkerspot</name>
    <dbReference type="NCBI Taxonomy" id="104508"/>
    <lineage>
        <taxon>Eukaryota</taxon>
        <taxon>Metazoa</taxon>
        <taxon>Ecdysozoa</taxon>
        <taxon>Arthropoda</taxon>
        <taxon>Hexapoda</taxon>
        <taxon>Insecta</taxon>
        <taxon>Pterygota</taxon>
        <taxon>Neoptera</taxon>
        <taxon>Endopterygota</taxon>
        <taxon>Lepidoptera</taxon>
        <taxon>Glossata</taxon>
        <taxon>Ditrysia</taxon>
        <taxon>Papilionoidea</taxon>
        <taxon>Nymphalidae</taxon>
        <taxon>Nymphalinae</taxon>
        <taxon>Euphydryas</taxon>
    </lineage>
</organism>
<dbReference type="Proteomes" id="UP001153954">
    <property type="component" value="Unassembled WGS sequence"/>
</dbReference>
<accession>A0AAU9TJ75</accession>
<sequence length="400" mass="45426">MTTTIVKCANCNIVISELLAFIQNKIQVMDEESIRRICSNSFSAEEVAEAKNLLFESIPTTVRRVTRKGEGKSIRDLEDIICLFKETDPDITPIFVARNLNKLPPVTFDYVDASKLLKDINLLQRDLKLVQDTYVPKNEFSQLKTELENLKTASLVNNFNINLRRRGAFMLNESEVDSGPMGIHFSENGESPDTEKQKSPNISKKAVELKNCTKRSMLTDGAVPTRSNCNDSPSQPLPELPLSMRAIDVGDQLSATTKKDVQQTSVSEENVKKGNEWIIVTNKRKKNSNRYGNKIGSAIQTSNFKSADLKVPIFITNVHKDTKPESISEYVYKQTNEKISLIKISQRKERGYNAFKIFVPRHKLYMFLNEKLWPEGIIFRRFVNFISHGNQEAEANKPVS</sequence>
<name>A0AAU9TJ75_EUPED</name>
<evidence type="ECO:0000313" key="2">
    <source>
        <dbReference type="EMBL" id="CAH2085982.1"/>
    </source>
</evidence>
<keyword evidence="3" id="KW-1185">Reference proteome</keyword>
<protein>
    <recommendedName>
        <fullName evidence="4">Mutant cadherin</fullName>
    </recommendedName>
</protein>
<comment type="caution">
    <text evidence="2">The sequence shown here is derived from an EMBL/GenBank/DDBJ whole genome shotgun (WGS) entry which is preliminary data.</text>
</comment>
<proteinExistence type="predicted"/>
<evidence type="ECO:0000313" key="3">
    <source>
        <dbReference type="Proteomes" id="UP001153954"/>
    </source>
</evidence>